<evidence type="ECO:0000259" key="11">
    <source>
        <dbReference type="SMART" id="SM00768"/>
    </source>
</evidence>
<dbReference type="OrthoDB" id="421038at2759"/>
<name>A0A9P6VNM0_9HELO</name>
<evidence type="ECO:0000313" key="12">
    <source>
        <dbReference type="EMBL" id="KAG0651701.1"/>
    </source>
</evidence>
<dbReference type="SMART" id="SM00768">
    <property type="entry name" value="X8"/>
    <property type="match status" value="1"/>
</dbReference>
<comment type="caution">
    <text evidence="12">The sequence shown here is derived from an EMBL/GenBank/DDBJ whole genome shotgun (WGS) entry which is preliminary data.</text>
</comment>
<comment type="function">
    <text evidence="9">Splits internally a 1,3-beta-glucan molecule and transfers the newly generated reducing end (the donor) to the non-reducing end of another 1,3-beta-glucan molecule (the acceptor) forming a 1,3-beta linkage, resulting in the elongation of 1,3-beta-glucan chains in the cell wall.</text>
</comment>
<evidence type="ECO:0000256" key="9">
    <source>
        <dbReference type="RuleBase" id="RU361209"/>
    </source>
</evidence>
<protein>
    <recommendedName>
        <fullName evidence="9">1,3-beta-glucanosyltransferase</fullName>
        <ecNumber evidence="9">2.4.1.-</ecNumber>
    </recommendedName>
</protein>
<dbReference type="EC" id="2.4.1.-" evidence="9"/>
<dbReference type="InterPro" id="IPR012946">
    <property type="entry name" value="X8"/>
</dbReference>
<dbReference type="GO" id="GO:0031505">
    <property type="term" value="P:fungal-type cell wall organization"/>
    <property type="evidence" value="ECO:0007669"/>
    <property type="project" value="TreeGrafter"/>
</dbReference>
<dbReference type="FunFam" id="3.20.20.80:FF:000038">
    <property type="entry name" value="1,3-beta-glucanosyltransferase"/>
    <property type="match status" value="1"/>
</dbReference>
<keyword evidence="13" id="KW-1185">Reference proteome</keyword>
<dbReference type="GO" id="GO:0098552">
    <property type="term" value="C:side of membrane"/>
    <property type="evidence" value="ECO:0007669"/>
    <property type="project" value="UniProtKB-KW"/>
</dbReference>
<evidence type="ECO:0000256" key="6">
    <source>
        <dbReference type="ARBA" id="ARBA00023157"/>
    </source>
</evidence>
<evidence type="ECO:0000256" key="3">
    <source>
        <dbReference type="ARBA" id="ARBA00022622"/>
    </source>
</evidence>
<keyword evidence="8 9" id="KW-0449">Lipoprotein</keyword>
<evidence type="ECO:0000256" key="1">
    <source>
        <dbReference type="ARBA" id="ARBA00004609"/>
    </source>
</evidence>
<keyword evidence="9" id="KW-0808">Transferase</keyword>
<feature type="compositionally biased region" description="Low complexity" evidence="10">
    <location>
        <begin position="487"/>
        <end position="497"/>
    </location>
</feature>
<comment type="similarity">
    <text evidence="2 9">Belongs to the glycosyl hydrolase 72 family.</text>
</comment>
<keyword evidence="6" id="KW-1015">Disulfide bond</keyword>
<keyword evidence="4 9" id="KW-0732">Signal</keyword>
<dbReference type="InterPro" id="IPR017853">
    <property type="entry name" value="GH"/>
</dbReference>
<gene>
    <name evidence="12" type="ORF">D0Z07_2089</name>
</gene>
<dbReference type="PANTHER" id="PTHR31468">
    <property type="entry name" value="1,3-BETA-GLUCANOSYLTRANSFERASE GAS1"/>
    <property type="match status" value="1"/>
</dbReference>
<evidence type="ECO:0000256" key="7">
    <source>
        <dbReference type="ARBA" id="ARBA00023180"/>
    </source>
</evidence>
<dbReference type="SUPFAM" id="SSF51445">
    <property type="entry name" value="(Trans)glycosidases"/>
    <property type="match status" value="1"/>
</dbReference>
<comment type="subcellular location">
    <subcellularLocation>
        <location evidence="1 9">Cell membrane</location>
        <topology evidence="1 9">Lipid-anchor</topology>
        <topology evidence="1 9">GPI-anchor</topology>
    </subcellularLocation>
</comment>
<dbReference type="Proteomes" id="UP000785200">
    <property type="component" value="Unassembled WGS sequence"/>
</dbReference>
<dbReference type="GO" id="GO:0042124">
    <property type="term" value="F:1,3-beta-glucanosyltransferase activity"/>
    <property type="evidence" value="ECO:0007669"/>
    <property type="project" value="TreeGrafter"/>
</dbReference>
<evidence type="ECO:0000256" key="10">
    <source>
        <dbReference type="SAM" id="MobiDB-lite"/>
    </source>
</evidence>
<accession>A0A9P6VNM0</accession>
<dbReference type="EMBL" id="VNKQ01000004">
    <property type="protein sequence ID" value="KAG0651701.1"/>
    <property type="molecule type" value="Genomic_DNA"/>
</dbReference>
<feature type="region of interest" description="Disordered" evidence="10">
    <location>
        <begin position="487"/>
        <end position="514"/>
    </location>
</feature>
<keyword evidence="3 9" id="KW-0336">GPI-anchor</keyword>
<evidence type="ECO:0000256" key="2">
    <source>
        <dbReference type="ARBA" id="ARBA00007528"/>
    </source>
</evidence>
<keyword evidence="7" id="KW-0325">Glycoprotein</keyword>
<keyword evidence="5 9" id="KW-0472">Membrane</keyword>
<proteinExistence type="inferred from homology"/>
<dbReference type="InterPro" id="IPR004886">
    <property type="entry name" value="Glucanosyltransferase"/>
</dbReference>
<evidence type="ECO:0000256" key="5">
    <source>
        <dbReference type="ARBA" id="ARBA00023136"/>
    </source>
</evidence>
<evidence type="ECO:0000256" key="8">
    <source>
        <dbReference type="ARBA" id="ARBA00023288"/>
    </source>
</evidence>
<feature type="chain" id="PRO_5040538008" description="1,3-beta-glucanosyltransferase" evidence="9">
    <location>
        <begin position="29"/>
        <end position="551"/>
    </location>
</feature>
<feature type="compositionally biased region" description="Low complexity" evidence="10">
    <location>
        <begin position="505"/>
        <end position="514"/>
    </location>
</feature>
<evidence type="ECO:0000256" key="4">
    <source>
        <dbReference type="ARBA" id="ARBA00022729"/>
    </source>
</evidence>
<feature type="domain" description="X8" evidence="11">
    <location>
        <begin position="392"/>
        <end position="481"/>
    </location>
</feature>
<dbReference type="AlphaFoldDB" id="A0A9P6VNM0"/>
<dbReference type="Gene3D" id="1.20.58.1040">
    <property type="match status" value="1"/>
</dbReference>
<feature type="signal peptide" evidence="9">
    <location>
        <begin position="1"/>
        <end position="28"/>
    </location>
</feature>
<dbReference type="Pfam" id="PF03198">
    <property type="entry name" value="Glyco_hydro_72"/>
    <property type="match status" value="1"/>
</dbReference>
<dbReference type="PANTHER" id="PTHR31468:SF2">
    <property type="entry name" value="1,3-BETA-GLUCANOSYLTRANSFERASE GAS1"/>
    <property type="match status" value="1"/>
</dbReference>
<dbReference type="GO" id="GO:0005886">
    <property type="term" value="C:plasma membrane"/>
    <property type="evidence" value="ECO:0007669"/>
    <property type="project" value="UniProtKB-SubCell"/>
</dbReference>
<organism evidence="12 13">
    <name type="scientific">Hyphodiscus hymeniophilus</name>
    <dbReference type="NCBI Taxonomy" id="353542"/>
    <lineage>
        <taxon>Eukaryota</taxon>
        <taxon>Fungi</taxon>
        <taxon>Dikarya</taxon>
        <taxon>Ascomycota</taxon>
        <taxon>Pezizomycotina</taxon>
        <taxon>Leotiomycetes</taxon>
        <taxon>Helotiales</taxon>
        <taxon>Hyphodiscaceae</taxon>
        <taxon>Hyphodiscus</taxon>
    </lineage>
</organism>
<sequence length="551" mass="57458">MAASSWNTSAALSFIFLIALSLAGGVSAALDPIVIKGQKFFYKTNGTQFFIKGVAYQGGISSNGTTSGNDDFSDPLANPTTCKRDVPYLQQLGTNVIRTYALDPTLDHSECMALLDAAGIYVVSDLSEPALSINRADPSWDTQLYARYTSVIDSMANYTNVIGFFAGNEVTNNISYTPASAFVKAAVRDMKAYIIEKKYRPLGIGYAADDDATVRLNVANYFNCGNVSDGIDFWGYNIYSWCGDSSYVQSGYIDRVAEFANYSVPVFFAEYGCNTQGGGAAGRQFTEVGTLYGSEMDVVFSGGIVYEYFQDTNDFGLVTAVDDTSVSTLADFNALSTQIHSVTPTSTNAASYTPTNTALQACPTVDDNWQVNSNALPPTPNEGICACMVSSLTCTAKAGIADTEIGTLFSQVCGYNGGKPCQGISKNTTTGDYGAYSMCNSTEQLSYAFNAYFQEQGNSQACDFGGNAQTVKAAAASSCSGLLASATGATSPSSTTGTGSGSGSGSSSTTTTAKKGSAGAVTVGASLGIGKFCVVAYVAALVLSGAGIILL</sequence>
<dbReference type="Gene3D" id="3.20.20.80">
    <property type="entry name" value="Glycosidases"/>
    <property type="match status" value="1"/>
</dbReference>
<dbReference type="Pfam" id="PF07983">
    <property type="entry name" value="X8"/>
    <property type="match status" value="1"/>
</dbReference>
<evidence type="ECO:0000313" key="13">
    <source>
        <dbReference type="Proteomes" id="UP000785200"/>
    </source>
</evidence>
<dbReference type="GO" id="GO:0071970">
    <property type="term" value="P:fungal-type cell wall (1-&gt;3)-beta-D-glucan biosynthetic process"/>
    <property type="evidence" value="ECO:0007669"/>
    <property type="project" value="TreeGrafter"/>
</dbReference>
<reference evidence="12" key="1">
    <citation type="submission" date="2019-07" db="EMBL/GenBank/DDBJ databases">
        <title>Hyphodiscus hymeniophilus genome sequencing and assembly.</title>
        <authorList>
            <person name="Kramer G."/>
            <person name="Nodwell J."/>
        </authorList>
    </citation>
    <scope>NUCLEOTIDE SEQUENCE</scope>
    <source>
        <strain evidence="12">ATCC 34498</strain>
    </source>
</reference>